<sequence>MHSSFLGWMLPLLGWACLACGRDVSLNFYISTECKTASPITPSASLNLSTCVLTPGLVSLHYETVGCAGGGIVIPYLFKDTACGSKLSNLDSYSAGSGCLSGYASSTIAAIMLSCNQDRPEQPQATTTVSVNHVATGAPPTSTSSSATSGSGGKSNNDPSSKVGWSSLSQGTRIGIYVAAGAVAFCLCAAFYFRRWRNQNHPKMRLDQQDENSNGSYQNFPSWKVPDTTTEEMASPTSSHRAGSSRQHHMPLHSIPSVMTGADPSAPDTNGSGTSGPKSREDFRIAVFCAVVLEADAVIALFDHRWGKNGSPSVGKAQGDDNTYSTGAIGRHNIVLVHMSGMGKLYANAAAIKCRRSFPKIELALVVGICGVVPFGPKGNEIVLGDVVVSDEVVQYDFGRQLPDHFVLKATVQDSLPGPGFAVRALLAKLKGLQTGDQLNIAITRYLGDLRRDGRLEAEYPGTVLDRLFEAMYHHARDQTSCEELGCDGSLVQRKRLNADGQADLQPVVHYGLVASGDSVMKSAVVRDDLAKEKGVIAFEMEGAGVWGTFPCLVIKGACDYADSHKSKLWQRYAAATAAACMKAILSVDS</sequence>
<evidence type="ECO:0000313" key="2">
    <source>
        <dbReference type="Proteomes" id="UP001143910"/>
    </source>
</evidence>
<gene>
    <name evidence="1" type="ORF">NQ176_g6128</name>
</gene>
<reference evidence="1" key="1">
    <citation type="submission" date="2022-08" db="EMBL/GenBank/DDBJ databases">
        <title>Genome Sequence of Lecanicillium fungicola.</title>
        <authorList>
            <person name="Buettner E."/>
        </authorList>
    </citation>
    <scope>NUCLEOTIDE SEQUENCE</scope>
    <source>
        <strain evidence="1">Babe33</strain>
    </source>
</reference>
<name>A0ACC1N4U8_9HYPO</name>
<comment type="caution">
    <text evidence="1">The sequence shown here is derived from an EMBL/GenBank/DDBJ whole genome shotgun (WGS) entry which is preliminary data.</text>
</comment>
<protein>
    <submittedName>
        <fullName evidence="1">Uncharacterized protein</fullName>
    </submittedName>
</protein>
<proteinExistence type="predicted"/>
<dbReference type="Proteomes" id="UP001143910">
    <property type="component" value="Unassembled WGS sequence"/>
</dbReference>
<dbReference type="EMBL" id="JANJQO010000846">
    <property type="protein sequence ID" value="KAJ2974310.1"/>
    <property type="molecule type" value="Genomic_DNA"/>
</dbReference>
<organism evidence="1 2">
    <name type="scientific">Zarea fungicola</name>
    <dbReference type="NCBI Taxonomy" id="93591"/>
    <lineage>
        <taxon>Eukaryota</taxon>
        <taxon>Fungi</taxon>
        <taxon>Dikarya</taxon>
        <taxon>Ascomycota</taxon>
        <taxon>Pezizomycotina</taxon>
        <taxon>Sordariomycetes</taxon>
        <taxon>Hypocreomycetidae</taxon>
        <taxon>Hypocreales</taxon>
        <taxon>Cordycipitaceae</taxon>
        <taxon>Zarea</taxon>
    </lineage>
</organism>
<evidence type="ECO:0000313" key="1">
    <source>
        <dbReference type="EMBL" id="KAJ2974310.1"/>
    </source>
</evidence>
<accession>A0ACC1N4U8</accession>
<keyword evidence="2" id="KW-1185">Reference proteome</keyword>